<sequence>MSLNILAFSRAMVYYKGFGFLSHEFWLGNDTITVLTTQRNYQLRIDLVNGYGAPYYATYSYF</sequence>
<evidence type="ECO:0000259" key="1">
    <source>
        <dbReference type="Pfam" id="PF00147"/>
    </source>
</evidence>
<dbReference type="Gene3D" id="3.90.215.10">
    <property type="entry name" value="Gamma Fibrinogen, chain A, domain 1"/>
    <property type="match status" value="1"/>
</dbReference>
<dbReference type="InterPro" id="IPR002181">
    <property type="entry name" value="Fibrinogen_a/b/g_C_dom"/>
</dbReference>
<dbReference type="EMBL" id="JAIZAY010000012">
    <property type="protein sequence ID" value="KAJ8032722.1"/>
    <property type="molecule type" value="Genomic_DNA"/>
</dbReference>
<dbReference type="Proteomes" id="UP001152320">
    <property type="component" value="Chromosome 12"/>
</dbReference>
<name>A0A9Q1BTY8_HOLLE</name>
<keyword evidence="3" id="KW-1185">Reference proteome</keyword>
<protein>
    <submittedName>
        <fullName evidence="2">Fibrinogen-like protein A</fullName>
    </submittedName>
</protein>
<evidence type="ECO:0000313" key="3">
    <source>
        <dbReference type="Proteomes" id="UP001152320"/>
    </source>
</evidence>
<dbReference type="AlphaFoldDB" id="A0A9Q1BTY8"/>
<organism evidence="2 3">
    <name type="scientific">Holothuria leucospilota</name>
    <name type="common">Black long sea cucumber</name>
    <name type="synonym">Mertensiothuria leucospilota</name>
    <dbReference type="NCBI Taxonomy" id="206669"/>
    <lineage>
        <taxon>Eukaryota</taxon>
        <taxon>Metazoa</taxon>
        <taxon>Echinodermata</taxon>
        <taxon>Eleutherozoa</taxon>
        <taxon>Echinozoa</taxon>
        <taxon>Holothuroidea</taxon>
        <taxon>Aspidochirotacea</taxon>
        <taxon>Aspidochirotida</taxon>
        <taxon>Holothuriidae</taxon>
        <taxon>Holothuria</taxon>
    </lineage>
</organism>
<dbReference type="OrthoDB" id="7871457at2759"/>
<evidence type="ECO:0000313" key="2">
    <source>
        <dbReference type="EMBL" id="KAJ8032722.1"/>
    </source>
</evidence>
<accession>A0A9Q1BTY8</accession>
<gene>
    <name evidence="2" type="ORF">HOLleu_26343</name>
</gene>
<dbReference type="InterPro" id="IPR014716">
    <property type="entry name" value="Fibrinogen_a/b/g_C_1"/>
</dbReference>
<reference evidence="2" key="1">
    <citation type="submission" date="2021-10" db="EMBL/GenBank/DDBJ databases">
        <title>Tropical sea cucumber genome reveals ecological adaptation and Cuvierian tubules defense mechanism.</title>
        <authorList>
            <person name="Chen T."/>
        </authorList>
    </citation>
    <scope>NUCLEOTIDE SEQUENCE</scope>
    <source>
        <strain evidence="2">Nanhai2018</strain>
        <tissue evidence="2">Muscle</tissue>
    </source>
</reference>
<dbReference type="InterPro" id="IPR050373">
    <property type="entry name" value="Fibrinogen_C-term_domain"/>
</dbReference>
<dbReference type="SUPFAM" id="SSF56496">
    <property type="entry name" value="Fibrinogen C-terminal domain-like"/>
    <property type="match status" value="1"/>
</dbReference>
<dbReference type="PANTHER" id="PTHR19143">
    <property type="entry name" value="FIBRINOGEN/TENASCIN/ANGIOPOEITIN"/>
    <property type="match status" value="1"/>
</dbReference>
<dbReference type="InterPro" id="IPR036056">
    <property type="entry name" value="Fibrinogen-like_C"/>
</dbReference>
<proteinExistence type="predicted"/>
<comment type="caution">
    <text evidence="2">The sequence shown here is derived from an EMBL/GenBank/DDBJ whole genome shotgun (WGS) entry which is preliminary data.</text>
</comment>
<dbReference type="Pfam" id="PF00147">
    <property type="entry name" value="Fibrinogen_C"/>
    <property type="match status" value="1"/>
</dbReference>
<feature type="domain" description="Fibrinogen C-terminal" evidence="1">
    <location>
        <begin position="13"/>
        <end position="62"/>
    </location>
</feature>
<dbReference type="GO" id="GO:0005615">
    <property type="term" value="C:extracellular space"/>
    <property type="evidence" value="ECO:0007669"/>
    <property type="project" value="TreeGrafter"/>
</dbReference>